<sequence length="404" mass="43085">MRSRHSVNRCQRPPHSIHSRNLSLPRAEGLTLRCADSASPSSVRQRDPGGWEGARGQAGQPGAGSEGRPRHRAPPRTAGRRLPPPCAYDPRPRTDRPLPRRRAGPGRGGRCGAGGTHREEDEEQRRGAAGLGRGPHAAAAAVPSAPGTGRPARRQGCGRSGFLEEGPPPGQGRAEPGRASLRRRRCGGAGPGDAERRPCCAALWRFLAAPYSRRRAASRERRAREGSPRRAAPARCPGGSAAAPALPPRRCPTSAVATRASSRSRCRARRFRAGRRAWGASSRAARAGLTARRHRARARTAPRRPRGGAAPAGPGRPAPLPRVPEGARRPRAVSAGAMAGLSRTLGIFGAFVAVVGAAFYPIYFRPLLLPEEYKKEQSINRAGIVQEDIQPAGLKVWSDPFGRK</sequence>
<evidence type="ECO:0000256" key="2">
    <source>
        <dbReference type="SAM" id="Phobius"/>
    </source>
</evidence>
<feature type="compositionally biased region" description="Basic and acidic residues" evidence="1">
    <location>
        <begin position="116"/>
        <end position="126"/>
    </location>
</feature>
<evidence type="ECO:0000313" key="4">
    <source>
        <dbReference type="Proteomes" id="UP000694553"/>
    </source>
</evidence>
<feature type="compositionally biased region" description="Low complexity" evidence="1">
    <location>
        <begin position="277"/>
        <end position="290"/>
    </location>
</feature>
<dbReference type="GO" id="GO:0033617">
    <property type="term" value="P:mitochondrial respiratory chain complex IV assembly"/>
    <property type="evidence" value="ECO:0007669"/>
    <property type="project" value="InterPro"/>
</dbReference>
<name>A0A8C3E4G6_CORMO</name>
<feature type="region of interest" description="Disordered" evidence="1">
    <location>
        <begin position="211"/>
        <end position="263"/>
    </location>
</feature>
<reference evidence="3" key="3">
    <citation type="submission" date="2025-09" db="UniProtKB">
        <authorList>
            <consortium name="Ensembl"/>
        </authorList>
    </citation>
    <scope>IDENTIFICATION</scope>
</reference>
<feature type="compositionally biased region" description="Low complexity" evidence="1">
    <location>
        <begin position="134"/>
        <end position="149"/>
    </location>
</feature>
<feature type="compositionally biased region" description="Basic and acidic residues" evidence="1">
    <location>
        <begin position="217"/>
        <end position="228"/>
    </location>
</feature>
<proteinExistence type="predicted"/>
<dbReference type="PANTHER" id="PTHR34923">
    <property type="entry name" value="SMALL INTEGRAL MEMBRANE PROTEIN 20"/>
    <property type="match status" value="1"/>
</dbReference>
<reference evidence="3" key="2">
    <citation type="submission" date="2025-08" db="UniProtKB">
        <authorList>
            <consortium name="Ensembl"/>
        </authorList>
    </citation>
    <scope>IDENTIFICATION</scope>
</reference>
<feature type="region of interest" description="Disordered" evidence="1">
    <location>
        <begin position="277"/>
        <end position="329"/>
    </location>
</feature>
<protein>
    <submittedName>
        <fullName evidence="3">Small integral membrane protein 20</fullName>
    </submittedName>
</protein>
<dbReference type="Pfam" id="PF15061">
    <property type="entry name" value="MITRAC7_Phoenixin"/>
    <property type="match status" value="1"/>
</dbReference>
<feature type="compositionally biased region" description="Low complexity" evidence="1">
    <location>
        <begin position="229"/>
        <end position="244"/>
    </location>
</feature>
<keyword evidence="2" id="KW-0472">Membrane</keyword>
<keyword evidence="2" id="KW-0812">Transmembrane</keyword>
<accession>A0A8C3E4G6</accession>
<dbReference type="GO" id="GO:0005743">
    <property type="term" value="C:mitochondrial inner membrane"/>
    <property type="evidence" value="ECO:0007669"/>
    <property type="project" value="TreeGrafter"/>
</dbReference>
<keyword evidence="4" id="KW-1185">Reference proteome</keyword>
<evidence type="ECO:0000256" key="1">
    <source>
        <dbReference type="SAM" id="MobiDB-lite"/>
    </source>
</evidence>
<keyword evidence="2" id="KW-1133">Transmembrane helix</keyword>
<feature type="compositionally biased region" description="Basic residues" evidence="1">
    <location>
        <begin position="291"/>
        <end position="306"/>
    </location>
</feature>
<feature type="region of interest" description="Disordered" evidence="1">
    <location>
        <begin position="1"/>
        <end position="196"/>
    </location>
</feature>
<organism evidence="3 4">
    <name type="scientific">Corvus moneduloides</name>
    <name type="common">New Caledonian crow</name>
    <dbReference type="NCBI Taxonomy" id="1196302"/>
    <lineage>
        <taxon>Eukaryota</taxon>
        <taxon>Metazoa</taxon>
        <taxon>Chordata</taxon>
        <taxon>Craniata</taxon>
        <taxon>Vertebrata</taxon>
        <taxon>Euteleostomi</taxon>
        <taxon>Archelosauria</taxon>
        <taxon>Archosauria</taxon>
        <taxon>Dinosauria</taxon>
        <taxon>Saurischia</taxon>
        <taxon>Theropoda</taxon>
        <taxon>Coelurosauria</taxon>
        <taxon>Aves</taxon>
        <taxon>Neognathae</taxon>
        <taxon>Neoaves</taxon>
        <taxon>Telluraves</taxon>
        <taxon>Australaves</taxon>
        <taxon>Passeriformes</taxon>
        <taxon>Corvoidea</taxon>
        <taxon>Corvidae</taxon>
        <taxon>Corvus</taxon>
    </lineage>
</organism>
<feature type="transmembrane region" description="Helical" evidence="2">
    <location>
        <begin position="345"/>
        <end position="364"/>
    </location>
</feature>
<evidence type="ECO:0000313" key="3">
    <source>
        <dbReference type="Ensembl" id="ENSCMUP00000016429.1"/>
    </source>
</evidence>
<dbReference type="OMA" id="CCAALWR"/>
<dbReference type="Proteomes" id="UP000694553">
    <property type="component" value="Unassembled WGS sequence"/>
</dbReference>
<dbReference type="AlphaFoldDB" id="A0A8C3E4G6"/>
<feature type="compositionally biased region" description="Low complexity" evidence="1">
    <location>
        <begin position="251"/>
        <end position="261"/>
    </location>
</feature>
<dbReference type="InterPro" id="IPR027917">
    <property type="entry name" value="MITRAC7/Phoenixin"/>
</dbReference>
<feature type="compositionally biased region" description="Gly residues" evidence="1">
    <location>
        <begin position="105"/>
        <end position="115"/>
    </location>
</feature>
<dbReference type="Ensembl" id="ENSCMUT00000017636.2">
    <property type="protein sequence ID" value="ENSCMUP00000016429.1"/>
    <property type="gene ID" value="ENSCMUG00000010195.2"/>
</dbReference>
<gene>
    <name evidence="3" type="primary">SMIM20</name>
</gene>
<dbReference type="PANTHER" id="PTHR34923:SF1">
    <property type="entry name" value="SMALL INTEGRAL MEMBRANE PROTEIN 20"/>
    <property type="match status" value="1"/>
</dbReference>
<reference evidence="4" key="1">
    <citation type="submission" date="2019-10" db="EMBL/GenBank/DDBJ databases">
        <title>Corvus moneduloides (New Caledonian crow) genome, bCorMon1, primary haplotype.</title>
        <authorList>
            <person name="Rutz C."/>
            <person name="Fungtammasan C."/>
            <person name="Mountcastle J."/>
            <person name="Formenti G."/>
            <person name="Chow W."/>
            <person name="Howe K."/>
            <person name="Steele M.P."/>
            <person name="Fernandes J."/>
            <person name="Gilbert M.T.P."/>
            <person name="Fedrigo O."/>
            <person name="Jarvis E.D."/>
            <person name="Gemmell N."/>
        </authorList>
    </citation>
    <scope>NUCLEOTIDE SEQUENCE [LARGE SCALE GENOMIC DNA]</scope>
</reference>